<keyword evidence="1" id="KW-0812">Transmembrane</keyword>
<dbReference type="EMBL" id="AP024450">
    <property type="protein sequence ID" value="BCS29815.1"/>
    <property type="molecule type" value="Genomic_DNA"/>
</dbReference>
<dbReference type="GeneID" id="64979812"/>
<dbReference type="Proteomes" id="UP000654913">
    <property type="component" value="Chromosome 8"/>
</dbReference>
<dbReference type="RefSeq" id="XP_041562001.1">
    <property type="nucleotide sequence ID" value="XM_041696363.1"/>
</dbReference>
<keyword evidence="1" id="KW-0472">Membrane</keyword>
<accession>A0A7R8AUF0</accession>
<reference evidence="2" key="2">
    <citation type="submission" date="2021-02" db="EMBL/GenBank/DDBJ databases">
        <title>Aspergillus puulaauensis MK2 genome sequence.</title>
        <authorList>
            <person name="Futagami T."/>
            <person name="Mori K."/>
            <person name="Kadooka C."/>
            <person name="Tanaka T."/>
        </authorList>
    </citation>
    <scope>NUCLEOTIDE SEQUENCE</scope>
    <source>
        <strain evidence="2">MK2</strain>
    </source>
</reference>
<gene>
    <name evidence="2" type="ORF">APUU_80118A</name>
</gene>
<dbReference type="KEGG" id="apuu:APUU_80118A"/>
<proteinExistence type="predicted"/>
<dbReference type="AlphaFoldDB" id="A0A7R8AUF0"/>
<sequence length="104" mass="11747">MLASVCVGSHFQLIRGVQVFNMTGLPTNMAEATCFFFLLLFFFFCSFLFGTGFLGSKMVTLLSLSVWNWVMGERNLGSRQTSKELLEFDLSRISTVFMFALVCL</sequence>
<organism evidence="2 3">
    <name type="scientific">Aspergillus puulaauensis</name>
    <dbReference type="NCBI Taxonomy" id="1220207"/>
    <lineage>
        <taxon>Eukaryota</taxon>
        <taxon>Fungi</taxon>
        <taxon>Dikarya</taxon>
        <taxon>Ascomycota</taxon>
        <taxon>Pezizomycotina</taxon>
        <taxon>Eurotiomycetes</taxon>
        <taxon>Eurotiomycetidae</taxon>
        <taxon>Eurotiales</taxon>
        <taxon>Aspergillaceae</taxon>
        <taxon>Aspergillus</taxon>
    </lineage>
</organism>
<feature type="transmembrane region" description="Helical" evidence="1">
    <location>
        <begin position="35"/>
        <end position="55"/>
    </location>
</feature>
<protein>
    <submittedName>
        <fullName evidence="2">Uncharacterized protein</fullName>
    </submittedName>
</protein>
<keyword evidence="3" id="KW-1185">Reference proteome</keyword>
<name>A0A7R8AUF0_9EURO</name>
<evidence type="ECO:0000313" key="3">
    <source>
        <dbReference type="Proteomes" id="UP000654913"/>
    </source>
</evidence>
<evidence type="ECO:0000256" key="1">
    <source>
        <dbReference type="SAM" id="Phobius"/>
    </source>
</evidence>
<keyword evidence="1" id="KW-1133">Transmembrane helix</keyword>
<evidence type="ECO:0000313" key="2">
    <source>
        <dbReference type="EMBL" id="BCS29815.1"/>
    </source>
</evidence>
<reference evidence="2" key="1">
    <citation type="submission" date="2021-01" db="EMBL/GenBank/DDBJ databases">
        <authorList>
            <consortium name="Aspergillus puulaauensis MK2 genome sequencing consortium"/>
            <person name="Kazuki M."/>
            <person name="Futagami T."/>
        </authorList>
    </citation>
    <scope>NUCLEOTIDE SEQUENCE</scope>
    <source>
        <strain evidence="2">MK2</strain>
    </source>
</reference>